<feature type="transmembrane region" description="Helical" evidence="1">
    <location>
        <begin position="12"/>
        <end position="32"/>
    </location>
</feature>
<keyword evidence="3" id="KW-1185">Reference proteome</keyword>
<dbReference type="EMBL" id="JAPFFK010000019">
    <property type="protein sequence ID" value="KAJ6685885.1"/>
    <property type="molecule type" value="Genomic_DNA"/>
</dbReference>
<keyword evidence="1" id="KW-1133">Transmembrane helix</keyword>
<feature type="transmembrane region" description="Helical" evidence="1">
    <location>
        <begin position="38"/>
        <end position="56"/>
    </location>
</feature>
<comment type="caution">
    <text evidence="2">The sequence shown here is derived from an EMBL/GenBank/DDBJ whole genome shotgun (WGS) entry which is preliminary data.</text>
</comment>
<gene>
    <name evidence="2" type="ORF">OIU79_015821</name>
</gene>
<protein>
    <submittedName>
        <fullName evidence="2">Uncharacterized protein</fullName>
    </submittedName>
</protein>
<reference evidence="2" key="2">
    <citation type="journal article" date="2023" name="Int. J. Mol. Sci.">
        <title>De Novo Assembly and Annotation of 11 Diverse Shrub Willow (Salix) Genomes Reveals Novel Gene Organization in Sex-Linked Regions.</title>
        <authorList>
            <person name="Hyden B."/>
            <person name="Feng K."/>
            <person name="Yates T.B."/>
            <person name="Jawdy S."/>
            <person name="Cereghino C."/>
            <person name="Smart L.B."/>
            <person name="Muchero W."/>
        </authorList>
    </citation>
    <scope>NUCLEOTIDE SEQUENCE</scope>
    <source>
        <tissue evidence="2">Shoot tip</tissue>
    </source>
</reference>
<dbReference type="AlphaFoldDB" id="A0A9Q0PCS2"/>
<keyword evidence="1" id="KW-0472">Membrane</keyword>
<accession>A0A9Q0PCS2</accession>
<organism evidence="2 3">
    <name type="scientific">Salix purpurea</name>
    <name type="common">Purple osier willow</name>
    <dbReference type="NCBI Taxonomy" id="77065"/>
    <lineage>
        <taxon>Eukaryota</taxon>
        <taxon>Viridiplantae</taxon>
        <taxon>Streptophyta</taxon>
        <taxon>Embryophyta</taxon>
        <taxon>Tracheophyta</taxon>
        <taxon>Spermatophyta</taxon>
        <taxon>Magnoliopsida</taxon>
        <taxon>eudicotyledons</taxon>
        <taxon>Gunneridae</taxon>
        <taxon>Pentapetalae</taxon>
        <taxon>rosids</taxon>
        <taxon>fabids</taxon>
        <taxon>Malpighiales</taxon>
        <taxon>Salicaceae</taxon>
        <taxon>Saliceae</taxon>
        <taxon>Salix</taxon>
    </lineage>
</organism>
<evidence type="ECO:0000313" key="3">
    <source>
        <dbReference type="Proteomes" id="UP001151532"/>
    </source>
</evidence>
<keyword evidence="1" id="KW-0812">Transmembrane</keyword>
<evidence type="ECO:0000256" key="1">
    <source>
        <dbReference type="SAM" id="Phobius"/>
    </source>
</evidence>
<proteinExistence type="predicted"/>
<reference evidence="2" key="1">
    <citation type="submission" date="2022-11" db="EMBL/GenBank/DDBJ databases">
        <authorList>
            <person name="Hyden B.L."/>
            <person name="Feng K."/>
            <person name="Yates T."/>
            <person name="Jawdy S."/>
            <person name="Smart L.B."/>
            <person name="Muchero W."/>
        </authorList>
    </citation>
    <scope>NUCLEOTIDE SEQUENCE</scope>
    <source>
        <tissue evidence="2">Shoot tip</tissue>
    </source>
</reference>
<name>A0A9Q0PCS2_SALPP</name>
<dbReference type="Proteomes" id="UP001151532">
    <property type="component" value="Chromosome 2"/>
</dbReference>
<evidence type="ECO:0000313" key="2">
    <source>
        <dbReference type="EMBL" id="KAJ6685885.1"/>
    </source>
</evidence>
<sequence length="80" mass="9370">MDLLNIKLEGIYHVFIVFGPLLPCTCFHRQLFHSFLKFHVLLINALHLCFFLTEFLKNFLFDKGDTLKLVSLELLQDSLS</sequence>